<proteinExistence type="predicted"/>
<feature type="region of interest" description="Disordered" evidence="1">
    <location>
        <begin position="92"/>
        <end position="134"/>
    </location>
</feature>
<evidence type="ECO:0000313" key="2">
    <source>
        <dbReference type="EMBL" id="JAA80133.1"/>
    </source>
</evidence>
<feature type="compositionally biased region" description="Basic and acidic residues" evidence="1">
    <location>
        <begin position="115"/>
        <end position="134"/>
    </location>
</feature>
<feature type="non-terminal residue" evidence="2">
    <location>
        <position position="163"/>
    </location>
</feature>
<reference evidence="2" key="2">
    <citation type="submission" date="2013-05" db="EMBL/GenBank/DDBJ databases">
        <authorList>
            <person name="Carter J.-M."/>
            <person name="Baker S.C."/>
            <person name="Pink R."/>
            <person name="Carter D.R.F."/>
            <person name="Collins A."/>
            <person name="Tomlin J."/>
            <person name="Gibbs M."/>
            <person name="Breuker C.J."/>
        </authorList>
    </citation>
    <scope>NUCLEOTIDE SEQUENCE</scope>
    <source>
        <tissue evidence="2">Ovary</tissue>
    </source>
</reference>
<feature type="region of interest" description="Disordered" evidence="1">
    <location>
        <begin position="144"/>
        <end position="163"/>
    </location>
</feature>
<dbReference type="AlphaFoldDB" id="S4NWS9"/>
<sequence>MFRGGLRARPLDDVLAGLALQQPPQHDKLFGNGFPRDFRQRQAPGYFPRHKPQAAPGKERKARVAPSTGLQDVQMRPPSNALLFTANRLSRAAPPPALPAFAPLLPEPALPLKPAPDKRDKPKKDKGPDKEEACRLAIEAVTALAARGALPPEPEPEPAPDGS</sequence>
<protein>
    <submittedName>
        <fullName evidence="2">Uncharacterized protein</fullName>
    </submittedName>
</protein>
<feature type="compositionally biased region" description="Pro residues" evidence="1">
    <location>
        <begin position="105"/>
        <end position="114"/>
    </location>
</feature>
<name>S4NWS9_9NEOP</name>
<organism evidence="2">
    <name type="scientific">Pararge aegeria</name>
    <name type="common">speckled wood butterfly</name>
    <dbReference type="NCBI Taxonomy" id="116150"/>
    <lineage>
        <taxon>Eukaryota</taxon>
        <taxon>Metazoa</taxon>
        <taxon>Ecdysozoa</taxon>
        <taxon>Arthropoda</taxon>
        <taxon>Hexapoda</taxon>
        <taxon>Insecta</taxon>
        <taxon>Pterygota</taxon>
        <taxon>Neoptera</taxon>
        <taxon>Endopterygota</taxon>
        <taxon>Lepidoptera</taxon>
        <taxon>Glossata</taxon>
        <taxon>Ditrysia</taxon>
        <taxon>Papilionoidea</taxon>
        <taxon>Nymphalidae</taxon>
        <taxon>Satyrinae</taxon>
        <taxon>Satyrini</taxon>
        <taxon>Parargina</taxon>
        <taxon>Pararge</taxon>
    </lineage>
</organism>
<feature type="region of interest" description="Disordered" evidence="1">
    <location>
        <begin position="24"/>
        <end position="78"/>
    </location>
</feature>
<accession>S4NWS9</accession>
<evidence type="ECO:0000256" key="1">
    <source>
        <dbReference type="SAM" id="MobiDB-lite"/>
    </source>
</evidence>
<reference evidence="2" key="1">
    <citation type="journal article" date="2013" name="BMC Genomics">
        <title>Unscrambling butterfly oogenesis.</title>
        <authorList>
            <person name="Carter J.M."/>
            <person name="Baker S.C."/>
            <person name="Pink R."/>
            <person name="Carter D.R."/>
            <person name="Collins A."/>
            <person name="Tomlin J."/>
            <person name="Gibbs M."/>
            <person name="Breuker C.J."/>
        </authorList>
    </citation>
    <scope>NUCLEOTIDE SEQUENCE</scope>
    <source>
        <tissue evidence="2">Ovary</tissue>
    </source>
</reference>
<feature type="compositionally biased region" description="Acidic residues" evidence="1">
    <location>
        <begin position="154"/>
        <end position="163"/>
    </location>
</feature>
<dbReference type="EMBL" id="GAIX01012427">
    <property type="protein sequence ID" value="JAA80133.1"/>
    <property type="molecule type" value="Transcribed_RNA"/>
</dbReference>